<accession>A0A7J6Q699</accession>
<organism evidence="1 2">
    <name type="scientific">Perkinsus olseni</name>
    <name type="common">Perkinsus atlanticus</name>
    <dbReference type="NCBI Taxonomy" id="32597"/>
    <lineage>
        <taxon>Eukaryota</taxon>
        <taxon>Sar</taxon>
        <taxon>Alveolata</taxon>
        <taxon>Perkinsozoa</taxon>
        <taxon>Perkinsea</taxon>
        <taxon>Perkinsida</taxon>
        <taxon>Perkinsidae</taxon>
        <taxon>Perkinsus</taxon>
    </lineage>
</organism>
<gene>
    <name evidence="1" type="ORF">FOZ62_017531</name>
</gene>
<feature type="non-terminal residue" evidence="1">
    <location>
        <position position="1"/>
    </location>
</feature>
<dbReference type="Proteomes" id="UP000574390">
    <property type="component" value="Unassembled WGS sequence"/>
</dbReference>
<sequence length="114" mass="13060">MAVSLLDYKGQGTAQAEISHRIRPKIPMVDDFARGFSAPDALKKIDELERALNHKEKWPAGERTYGSFMLLFRDLAASRVELSRFLSEAEDIVQENRYLRQVAKIPLDRLLDLT</sequence>
<evidence type="ECO:0000313" key="1">
    <source>
        <dbReference type="EMBL" id="KAF4703682.1"/>
    </source>
</evidence>
<dbReference type="AlphaFoldDB" id="A0A7J6Q699"/>
<dbReference type="EMBL" id="JABANM010031981">
    <property type="protein sequence ID" value="KAF4703682.1"/>
    <property type="molecule type" value="Genomic_DNA"/>
</dbReference>
<proteinExistence type="predicted"/>
<protein>
    <submittedName>
        <fullName evidence="1">Uncharacterized protein</fullName>
    </submittedName>
</protein>
<reference evidence="1 2" key="1">
    <citation type="submission" date="2020-04" db="EMBL/GenBank/DDBJ databases">
        <title>Perkinsus olseni comparative genomics.</title>
        <authorList>
            <person name="Bogema D.R."/>
        </authorList>
    </citation>
    <scope>NUCLEOTIDE SEQUENCE [LARGE SCALE GENOMIC DNA]</scope>
    <source>
        <strain evidence="1">ATCC PRA-205</strain>
    </source>
</reference>
<evidence type="ECO:0000313" key="2">
    <source>
        <dbReference type="Proteomes" id="UP000574390"/>
    </source>
</evidence>
<name>A0A7J6Q699_PEROL</name>
<comment type="caution">
    <text evidence="1">The sequence shown here is derived from an EMBL/GenBank/DDBJ whole genome shotgun (WGS) entry which is preliminary data.</text>
</comment>